<reference evidence="1 2" key="1">
    <citation type="submission" date="2021-05" db="EMBL/GenBank/DDBJ databases">
        <title>Biocontrol using Exiguobacterium acetylicum SI17 against litchi downy blight caused by Peronophythora litchii.</title>
        <authorList>
            <person name="Zheng L."/>
        </authorList>
    </citation>
    <scope>NUCLEOTIDE SEQUENCE [LARGE SCALE GENOMIC DNA]</scope>
    <source>
        <strain evidence="1 2">SI17</strain>
        <plasmid evidence="1 2">p4</plasmid>
    </source>
</reference>
<organism evidence="1 2">
    <name type="scientific">Exiguobacterium acetylicum</name>
    <name type="common">Brevibacterium acetylicum</name>
    <dbReference type="NCBI Taxonomy" id="41170"/>
    <lineage>
        <taxon>Bacteria</taxon>
        <taxon>Bacillati</taxon>
        <taxon>Bacillota</taxon>
        <taxon>Bacilli</taxon>
        <taxon>Bacillales</taxon>
        <taxon>Bacillales Family XII. Incertae Sedis</taxon>
        <taxon>Exiguobacterium</taxon>
    </lineage>
</organism>
<evidence type="ECO:0000313" key="2">
    <source>
        <dbReference type="Proteomes" id="UP000679498"/>
    </source>
</evidence>
<dbReference type="RefSeq" id="WP_214814151.1">
    <property type="nucleotide sequence ID" value="NZ_CP075901.1"/>
</dbReference>
<geneLocation type="plasmid" evidence="1 2">
    <name>p4</name>
</geneLocation>
<dbReference type="Proteomes" id="UP000679498">
    <property type="component" value="Plasmid p4"/>
</dbReference>
<sequence>MEKQFKHLVMFPPMLIYFSLQRKKKRKMYLLFKQLAEKKWYKWQWRILDGVMRVYPQTSQKEEGE</sequence>
<proteinExistence type="predicted"/>
<name>A0ABX8GEX8_EXIAC</name>
<protein>
    <submittedName>
        <fullName evidence="1">Uncharacterized protein</fullName>
    </submittedName>
</protein>
<evidence type="ECO:0000313" key="1">
    <source>
        <dbReference type="EMBL" id="QWB31971.1"/>
    </source>
</evidence>
<gene>
    <name evidence="1" type="ORF">KKI46_17580</name>
</gene>
<keyword evidence="1" id="KW-0614">Plasmid</keyword>
<dbReference type="EMBL" id="CP075901">
    <property type="protein sequence ID" value="QWB31971.1"/>
    <property type="molecule type" value="Genomic_DNA"/>
</dbReference>
<keyword evidence="2" id="KW-1185">Reference proteome</keyword>
<dbReference type="GeneID" id="88813518"/>
<accession>A0ABX8GEX8</accession>